<accession>A0A1G4M8P0</accession>
<dbReference type="OMA" id="CERHERL"/>
<evidence type="ECO:0000256" key="2">
    <source>
        <dbReference type="SAM" id="Phobius"/>
    </source>
</evidence>
<name>A0A1G4M8P0_LACFM</name>
<dbReference type="Proteomes" id="UP000190831">
    <property type="component" value="Chromosome B"/>
</dbReference>
<feature type="transmembrane region" description="Helical" evidence="2">
    <location>
        <begin position="346"/>
        <end position="365"/>
    </location>
</feature>
<proteinExistence type="predicted"/>
<protein>
    <submittedName>
        <fullName evidence="3">LAFE_0B10506g1_1</fullName>
    </submittedName>
</protein>
<gene>
    <name evidence="3" type="ORF">LAFE_0B10506G</name>
</gene>
<feature type="transmembrane region" description="Helical" evidence="2">
    <location>
        <begin position="555"/>
        <end position="574"/>
    </location>
</feature>
<keyword evidence="2" id="KW-0812">Transmembrane</keyword>
<dbReference type="AlphaFoldDB" id="A0A1G4M8P0"/>
<keyword evidence="4" id="KW-1185">Reference proteome</keyword>
<keyword evidence="2" id="KW-0472">Membrane</keyword>
<dbReference type="OrthoDB" id="4036003at2759"/>
<feature type="region of interest" description="Disordered" evidence="1">
    <location>
        <begin position="15"/>
        <end position="50"/>
    </location>
</feature>
<organism evidence="3 4">
    <name type="scientific">Lachancea fermentati</name>
    <name type="common">Zygosaccharomyces fermentati</name>
    <dbReference type="NCBI Taxonomy" id="4955"/>
    <lineage>
        <taxon>Eukaryota</taxon>
        <taxon>Fungi</taxon>
        <taxon>Dikarya</taxon>
        <taxon>Ascomycota</taxon>
        <taxon>Saccharomycotina</taxon>
        <taxon>Saccharomycetes</taxon>
        <taxon>Saccharomycetales</taxon>
        <taxon>Saccharomycetaceae</taxon>
        <taxon>Lachancea</taxon>
    </lineage>
</organism>
<dbReference type="EMBL" id="LT598489">
    <property type="protein sequence ID" value="SCW00148.1"/>
    <property type="molecule type" value="Genomic_DNA"/>
</dbReference>
<feature type="transmembrane region" description="Helical" evidence="2">
    <location>
        <begin position="222"/>
        <end position="241"/>
    </location>
</feature>
<keyword evidence="2" id="KW-1133">Transmembrane helix</keyword>
<reference evidence="4" key="1">
    <citation type="submission" date="2016-03" db="EMBL/GenBank/DDBJ databases">
        <authorList>
            <person name="Devillers H."/>
        </authorList>
    </citation>
    <scope>NUCLEOTIDE SEQUENCE [LARGE SCALE GENOMIC DNA]</scope>
</reference>
<evidence type="ECO:0000313" key="4">
    <source>
        <dbReference type="Proteomes" id="UP000190831"/>
    </source>
</evidence>
<evidence type="ECO:0000256" key="1">
    <source>
        <dbReference type="SAM" id="MobiDB-lite"/>
    </source>
</evidence>
<sequence>MTDLGSQISHVEYTSDRFAGPRLPERDFSSFSEEPSRHGIGTKNSTKQERSLFTHRTQQYRSLKDSLLLYDSSVGEDKKQNAIQVQRRHLSGAKPGYIKQGSLNKDARDPVENFKFEKGKHAWYESVVSKEKPLRLETQQDSDQSITTNSLKIKNVIERATETIAKSQHACQNIKDRLEKYNLSKDITLPGAFVGPTAEIDISASESIGQQDKRPESSPINLATNCLMVPIILKGFYFFLFHTANSESGQYSFGKSCSAIIGVGVPSFTILQLDNIILQSAEVWMVVRLLPFLAKFPWHIHQLISDYEECCKVGRDVLYLKYSKEYKELRLVCENHVHQSEVWRKLSIMSLMVFPCITLFGFLLLHHATFTLATSVISYDPKFPAYSSLMLVIFSASQFVMLNWCLLIQFCKDAFDEIEVYVKDQSEKFIEDTQFITEQIHIAQGAMTKATEKKTTGASCTEDYQFSEAAKISESDCPAPKTPQCAYLKSYTPYSYESPLKGKEGSHIPTSIIRPVSPSKPLPSPTTPAKSRGQSFVVKAIGVPFKIFNLYYQSFWFLLKLSFFFVLISISYFLSIMRARSWV</sequence>
<evidence type="ECO:0000313" key="3">
    <source>
        <dbReference type="EMBL" id="SCW00148.1"/>
    </source>
</evidence>
<feature type="transmembrane region" description="Helical" evidence="2">
    <location>
        <begin position="385"/>
        <end position="407"/>
    </location>
</feature>